<protein>
    <submittedName>
        <fullName evidence="2">Uncharacterized protein</fullName>
    </submittedName>
</protein>
<keyword evidence="1" id="KW-1133">Transmembrane helix</keyword>
<gene>
    <name evidence="2" type="ordered locus">BafPKo_Q0022</name>
</gene>
<accession>G0ITU6</accession>
<keyword evidence="2" id="KW-0614">Plasmid</keyword>
<dbReference type="Proteomes" id="UP000005216">
    <property type="component" value="Plasmid lp32-10"/>
</dbReference>
<geneLocation type="plasmid" evidence="2 3">
    <name>lp32-10</name>
</geneLocation>
<keyword evidence="1" id="KW-0472">Membrane</keyword>
<evidence type="ECO:0000313" key="3">
    <source>
        <dbReference type="Proteomes" id="UP000005216"/>
    </source>
</evidence>
<keyword evidence="3" id="KW-1185">Reference proteome</keyword>
<keyword evidence="1" id="KW-0812">Transmembrane</keyword>
<evidence type="ECO:0000313" key="2">
    <source>
        <dbReference type="EMBL" id="AEL70550.1"/>
    </source>
</evidence>
<organism evidence="2 3">
    <name type="scientific">Borreliella afzelii (strain PKo)</name>
    <name type="common">Borrelia afzelii</name>
    <dbReference type="NCBI Taxonomy" id="390236"/>
    <lineage>
        <taxon>Bacteria</taxon>
        <taxon>Pseudomonadati</taxon>
        <taxon>Spirochaetota</taxon>
        <taxon>Spirochaetia</taxon>
        <taxon>Spirochaetales</taxon>
        <taxon>Borreliaceae</taxon>
        <taxon>Borreliella</taxon>
    </lineage>
</organism>
<dbReference type="AlphaFoldDB" id="G0ITU6"/>
<dbReference type="PATRIC" id="fig|390236.22.peg.1337"/>
<evidence type="ECO:0000256" key="1">
    <source>
        <dbReference type="SAM" id="Phobius"/>
    </source>
</evidence>
<sequence length="41" mass="4650">MFVSALAILVHLDSKLSPKPIVLFCIICSFLIGRFSFFVEF</sequence>
<proteinExistence type="predicted"/>
<dbReference type="KEGG" id="bafz:BafPKo_Q0022"/>
<feature type="transmembrane region" description="Helical" evidence="1">
    <location>
        <begin position="21"/>
        <end position="39"/>
    </location>
</feature>
<dbReference type="EMBL" id="CP002948">
    <property type="protein sequence ID" value="AEL70550.1"/>
    <property type="molecule type" value="Genomic_DNA"/>
</dbReference>
<name>G0ITU6_BORAP</name>
<dbReference type="HOGENOM" id="CLU_3266545_0_0_12"/>
<reference evidence="2 3" key="1">
    <citation type="journal article" date="2011" name="J. Bacteriol.">
        <title>Whole-genome sequences of two Borrelia afzelii and two Borrelia garinii Lyme disease agent isolates.</title>
        <authorList>
            <person name="Casjens S.R."/>
            <person name="Mongodin E.F."/>
            <person name="Qiu W.-G."/>
            <person name="Dunn J.J."/>
            <person name="Luft B.J."/>
            <person name="Fraser-Liggett C.M."/>
            <person name="Schutzer S.E."/>
        </authorList>
    </citation>
    <scope>NUCLEOTIDE SEQUENCE [LARGE SCALE GENOMIC DNA]</scope>
    <source>
        <strain evidence="2 3">PKo</strain>
    </source>
</reference>